<dbReference type="InterPro" id="IPR045964">
    <property type="entry name" value="DUF6384"/>
</dbReference>
<evidence type="ECO:0000313" key="2">
    <source>
        <dbReference type="EMBL" id="VAW23899.1"/>
    </source>
</evidence>
<protein>
    <submittedName>
        <fullName evidence="2">Uncharacterized protein</fullName>
    </submittedName>
</protein>
<keyword evidence="1" id="KW-0472">Membrane</keyword>
<accession>A0A3B0UHC2</accession>
<evidence type="ECO:0000256" key="1">
    <source>
        <dbReference type="SAM" id="Phobius"/>
    </source>
</evidence>
<feature type="transmembrane region" description="Helical" evidence="1">
    <location>
        <begin position="103"/>
        <end position="125"/>
    </location>
</feature>
<reference evidence="2" key="1">
    <citation type="submission" date="2018-06" db="EMBL/GenBank/DDBJ databases">
        <authorList>
            <person name="Zhirakovskaya E."/>
        </authorList>
    </citation>
    <scope>NUCLEOTIDE SEQUENCE</scope>
</reference>
<organism evidence="2">
    <name type="scientific">hydrothermal vent metagenome</name>
    <dbReference type="NCBI Taxonomy" id="652676"/>
    <lineage>
        <taxon>unclassified sequences</taxon>
        <taxon>metagenomes</taxon>
        <taxon>ecological metagenomes</taxon>
    </lineage>
</organism>
<dbReference type="Pfam" id="PF19911">
    <property type="entry name" value="DUF6384"/>
    <property type="match status" value="1"/>
</dbReference>
<name>A0A3B0UHC2_9ZZZZ</name>
<keyword evidence="1" id="KW-1133">Transmembrane helix</keyword>
<keyword evidence="1" id="KW-0812">Transmembrane</keyword>
<proteinExistence type="predicted"/>
<dbReference type="AlphaFoldDB" id="A0A3B0UHC2"/>
<gene>
    <name evidence="2" type="ORF">MNBD_ALPHA11-1081</name>
</gene>
<dbReference type="EMBL" id="UOEQ01000492">
    <property type="protein sequence ID" value="VAW23899.1"/>
    <property type="molecule type" value="Genomic_DNA"/>
</dbReference>
<sequence length="312" mass="34845">MSADNKTDAAPLSEVMLAMDVVDTLRYRQDLAVREIKGGERKSRMIERLRAVYKEQGIDVPDRILLEGVDALEEGRFSYEPAPASFSRTLAQLYVSRSKWAKWVIGGGLAAVLSISAYFFAYIPFQQNQLETARIELAEEMPAQMQEIFQTIFNETKVQTAVTSARALLKRGQTAAREGDRLEAQSALADLAEIRDQLRANYSLRVVNRDGVQSGFWTFPEINRDATNYYIVVEAVDGDGNILKLPIANEETGQIETVALWGLRVPEFVYNSIGADKRDDGIIQRNIIGQKEAGFLNINYAIPVSGGAVTRW</sequence>